<dbReference type="RefSeq" id="WP_072817936.1">
    <property type="nucleotide sequence ID" value="NZ_LT670849.1"/>
</dbReference>
<dbReference type="InterPro" id="IPR011990">
    <property type="entry name" value="TPR-like_helical_dom_sf"/>
</dbReference>
<dbReference type="GO" id="GO:0035556">
    <property type="term" value="P:intracellular signal transduction"/>
    <property type="evidence" value="ECO:0007669"/>
    <property type="project" value="InterPro"/>
</dbReference>
<keyword evidence="4" id="KW-1185">Reference proteome</keyword>
<dbReference type="PANTHER" id="PTHR43081">
    <property type="entry name" value="ADENYLATE CYCLASE, TERMINAL-DIFFERENTIATION SPECIFIC-RELATED"/>
    <property type="match status" value="1"/>
</dbReference>
<keyword evidence="1" id="KW-0802">TPR repeat</keyword>
<dbReference type="SMART" id="SM00028">
    <property type="entry name" value="TPR"/>
    <property type="match status" value="3"/>
</dbReference>
<dbReference type="CDD" id="cd07302">
    <property type="entry name" value="CHD"/>
    <property type="match status" value="1"/>
</dbReference>
<evidence type="ECO:0000313" key="4">
    <source>
        <dbReference type="Proteomes" id="UP000184096"/>
    </source>
</evidence>
<evidence type="ECO:0000259" key="2">
    <source>
        <dbReference type="PROSITE" id="PS50125"/>
    </source>
</evidence>
<feature type="domain" description="Guanylate cyclase" evidence="2">
    <location>
        <begin position="12"/>
        <end position="127"/>
    </location>
</feature>
<dbReference type="Gene3D" id="3.40.50.10070">
    <property type="entry name" value="TolB, N-terminal domain"/>
    <property type="match status" value="1"/>
</dbReference>
<dbReference type="GO" id="GO:0004016">
    <property type="term" value="F:adenylate cyclase activity"/>
    <property type="evidence" value="ECO:0007669"/>
    <property type="project" value="UniProtKB-ARBA"/>
</dbReference>
<sequence length="588" mass="65357">MVKLGPERRLAAVVAADMVGYSRLMEVDEAGTLARLKAHRIELIDPAITKNRGRIIKTTGDGMLVEFQSVVDAVVCAVEIQRRMARRNTDVPPARQIQFRIGINLGDVIVDEDDIFGDGVNIAARLEALADPGGICVSGAVCDQAGCRLEDVVFEDLGDQQVKNIARPIRVFRLRLDQNVSVAPEVANHAAAATTSAKKPSIAVLPLINMSGDSEQEFFADGLTEDIITELSRFHDLLVISRNSTFVYKGKAVKVQEVAREFGVDYVLEGSVRKAGGRIRVTVQLIDAETDRHIWAERYDRDLEDIFAIQDEITRAIVATLQGRVEAATHDRAKRKPTDNMIAYECVLAAKVLHHRSTRADNEQAQHLLDRALALDPNYAHAHAWKACVLGQTWVYDWCADRDATFQQVAAELEVSLALDDNDSDVHRILAAVNLNRDDHEKAAYHQERALTLNPNYDLVVVQQGELLTWLGRPEEGIDWIKKAMRLNPYHPERFWSHLGRACYCAEKYAEAAEAFSRLTRPDHTHHAFLAATFAQMGNSVAAAAHAAEVVKREPQFSVAAYLGTQHYKHEADRKRHEAGLLKAGLPA</sequence>
<dbReference type="InterPro" id="IPR029787">
    <property type="entry name" value="Nucleotide_cyclase"/>
</dbReference>
<feature type="repeat" description="TPR" evidence="1">
    <location>
        <begin position="424"/>
        <end position="457"/>
    </location>
</feature>
<name>A0A1M7TNS6_9BRAD</name>
<dbReference type="SUPFAM" id="SSF55073">
    <property type="entry name" value="Nucleotide cyclase"/>
    <property type="match status" value="1"/>
</dbReference>
<dbReference type="GO" id="GO:0006171">
    <property type="term" value="P:cAMP biosynthetic process"/>
    <property type="evidence" value="ECO:0007669"/>
    <property type="project" value="TreeGrafter"/>
</dbReference>
<dbReference type="Gene3D" id="1.25.40.10">
    <property type="entry name" value="Tetratricopeptide repeat domain"/>
    <property type="match status" value="2"/>
</dbReference>
<dbReference type="InterPro" id="IPR019734">
    <property type="entry name" value="TPR_rpt"/>
</dbReference>
<accession>A0A1M7TNS6</accession>
<dbReference type="AlphaFoldDB" id="A0A1M7TNS6"/>
<dbReference type="OrthoDB" id="9807521at2"/>
<dbReference type="Gene3D" id="3.30.70.1230">
    <property type="entry name" value="Nucleotide cyclase"/>
    <property type="match status" value="1"/>
</dbReference>
<dbReference type="PROSITE" id="PS50005">
    <property type="entry name" value="TPR"/>
    <property type="match status" value="1"/>
</dbReference>
<dbReference type="EMBL" id="LT670849">
    <property type="protein sequence ID" value="SHN72326.1"/>
    <property type="molecule type" value="Genomic_DNA"/>
</dbReference>
<dbReference type="SUPFAM" id="SSF48452">
    <property type="entry name" value="TPR-like"/>
    <property type="match status" value="1"/>
</dbReference>
<dbReference type="Proteomes" id="UP000184096">
    <property type="component" value="Chromosome I"/>
</dbReference>
<evidence type="ECO:0000256" key="1">
    <source>
        <dbReference type="PROSITE-ProRule" id="PRU00339"/>
    </source>
</evidence>
<reference evidence="4" key="1">
    <citation type="submission" date="2016-11" db="EMBL/GenBank/DDBJ databases">
        <authorList>
            <person name="Varghese N."/>
            <person name="Submissions S."/>
        </authorList>
    </citation>
    <scope>NUCLEOTIDE SEQUENCE [LARGE SCALE GENOMIC DNA]</scope>
    <source>
        <strain evidence="4">GAS401</strain>
    </source>
</reference>
<proteinExistence type="predicted"/>
<organism evidence="3 4">
    <name type="scientific">Bradyrhizobium erythrophlei</name>
    <dbReference type="NCBI Taxonomy" id="1437360"/>
    <lineage>
        <taxon>Bacteria</taxon>
        <taxon>Pseudomonadati</taxon>
        <taxon>Pseudomonadota</taxon>
        <taxon>Alphaproteobacteria</taxon>
        <taxon>Hyphomicrobiales</taxon>
        <taxon>Nitrobacteraceae</taxon>
        <taxon>Bradyrhizobium</taxon>
    </lineage>
</organism>
<dbReference type="Pfam" id="PF00211">
    <property type="entry name" value="Guanylate_cyc"/>
    <property type="match status" value="1"/>
</dbReference>
<dbReference type="PROSITE" id="PS50125">
    <property type="entry name" value="GUANYLATE_CYCLASE_2"/>
    <property type="match status" value="1"/>
</dbReference>
<protein>
    <submittedName>
        <fullName evidence="3">Adenylate cyclase</fullName>
    </submittedName>
</protein>
<dbReference type="PANTHER" id="PTHR43081:SF19">
    <property type="entry name" value="PH-SENSITIVE ADENYLATE CYCLASE RV1264"/>
    <property type="match status" value="1"/>
</dbReference>
<evidence type="ECO:0000313" key="3">
    <source>
        <dbReference type="EMBL" id="SHN72326.1"/>
    </source>
</evidence>
<dbReference type="InterPro" id="IPR001054">
    <property type="entry name" value="A/G_cyclase"/>
</dbReference>
<gene>
    <name evidence="3" type="ORF">SAMN05444170_2242</name>
</gene>
<dbReference type="InterPro" id="IPR050697">
    <property type="entry name" value="Adenylyl/Guanylyl_Cyclase_3/4"/>
</dbReference>